<evidence type="ECO:0000313" key="2">
    <source>
        <dbReference type="Proteomes" id="UP000008311"/>
    </source>
</evidence>
<dbReference type="Proteomes" id="UP000008311">
    <property type="component" value="Unassembled WGS sequence"/>
</dbReference>
<reference evidence="2" key="1">
    <citation type="journal article" date="2010" name="Nat. Biotechnol.">
        <title>Draft genome sequence of the oilseed species Ricinus communis.</title>
        <authorList>
            <person name="Chan A.P."/>
            <person name="Crabtree J."/>
            <person name="Zhao Q."/>
            <person name="Lorenzi H."/>
            <person name="Orvis J."/>
            <person name="Puiu D."/>
            <person name="Melake-Berhan A."/>
            <person name="Jones K.M."/>
            <person name="Redman J."/>
            <person name="Chen G."/>
            <person name="Cahoon E.B."/>
            <person name="Gedil M."/>
            <person name="Stanke M."/>
            <person name="Haas B.J."/>
            <person name="Wortman J.R."/>
            <person name="Fraser-Liggett C.M."/>
            <person name="Ravel J."/>
            <person name="Rabinowicz P.D."/>
        </authorList>
    </citation>
    <scope>NUCLEOTIDE SEQUENCE [LARGE SCALE GENOMIC DNA]</scope>
    <source>
        <strain evidence="2">cv. Hale</strain>
    </source>
</reference>
<protein>
    <submittedName>
        <fullName evidence="1">Uncharacterized protein</fullName>
    </submittedName>
</protein>
<dbReference type="InParanoid" id="B9SK79"/>
<sequence length="87" mass="9671">MLSLKVRTGMILIRSGRLLTNVERKRRHLASLGGCELCNSRDEDMCHILRSYSAAQLAGPSGDTRMAVFLMTTTLPQEILFCHFGSS</sequence>
<gene>
    <name evidence="1" type="ORF">RCOM_1028540</name>
</gene>
<organism evidence="1 2">
    <name type="scientific">Ricinus communis</name>
    <name type="common">Castor bean</name>
    <dbReference type="NCBI Taxonomy" id="3988"/>
    <lineage>
        <taxon>Eukaryota</taxon>
        <taxon>Viridiplantae</taxon>
        <taxon>Streptophyta</taxon>
        <taxon>Embryophyta</taxon>
        <taxon>Tracheophyta</taxon>
        <taxon>Spermatophyta</taxon>
        <taxon>Magnoliopsida</taxon>
        <taxon>eudicotyledons</taxon>
        <taxon>Gunneridae</taxon>
        <taxon>Pentapetalae</taxon>
        <taxon>rosids</taxon>
        <taxon>fabids</taxon>
        <taxon>Malpighiales</taxon>
        <taxon>Euphorbiaceae</taxon>
        <taxon>Acalyphoideae</taxon>
        <taxon>Acalypheae</taxon>
        <taxon>Ricinus</taxon>
    </lineage>
</organism>
<name>B9SK79_RICCO</name>
<dbReference type="EMBL" id="EQ974000">
    <property type="protein sequence ID" value="EEF35974.1"/>
    <property type="molecule type" value="Genomic_DNA"/>
</dbReference>
<dbReference type="AlphaFoldDB" id="B9SK79"/>
<proteinExistence type="predicted"/>
<accession>B9SK79</accession>
<evidence type="ECO:0000313" key="1">
    <source>
        <dbReference type="EMBL" id="EEF35974.1"/>
    </source>
</evidence>
<keyword evidence="2" id="KW-1185">Reference proteome</keyword>